<gene>
    <name evidence="1" type="ORF">HPBE_LOCUS7290</name>
</gene>
<dbReference type="Proteomes" id="UP000050761">
    <property type="component" value="Unassembled WGS sequence"/>
</dbReference>
<dbReference type="WBParaSite" id="HPBE_0000728901-mRNA-1">
    <property type="protein sequence ID" value="HPBE_0000728901-mRNA-1"/>
    <property type="gene ID" value="HPBE_0000728901"/>
</dbReference>
<dbReference type="OrthoDB" id="418748at2759"/>
<reference evidence="1 2" key="1">
    <citation type="submission" date="2018-11" db="EMBL/GenBank/DDBJ databases">
        <authorList>
            <consortium name="Pathogen Informatics"/>
        </authorList>
    </citation>
    <scope>NUCLEOTIDE SEQUENCE [LARGE SCALE GENOMIC DNA]</scope>
</reference>
<accession>A0A3P8B508</accession>
<name>A0A183FJR4_HELPZ</name>
<protein>
    <submittedName>
        <fullName evidence="1 3">Uncharacterized protein</fullName>
    </submittedName>
</protein>
<reference evidence="3" key="2">
    <citation type="submission" date="2019-09" db="UniProtKB">
        <authorList>
            <consortium name="WormBaseParasite"/>
        </authorList>
    </citation>
    <scope>IDENTIFICATION</scope>
</reference>
<evidence type="ECO:0000313" key="2">
    <source>
        <dbReference type="Proteomes" id="UP000050761"/>
    </source>
</evidence>
<keyword evidence="2" id="KW-1185">Reference proteome</keyword>
<evidence type="ECO:0000313" key="3">
    <source>
        <dbReference type="WBParaSite" id="HPBE_0000728901-mRNA-1"/>
    </source>
</evidence>
<evidence type="ECO:0000313" key="1">
    <source>
        <dbReference type="EMBL" id="VDO71608.1"/>
    </source>
</evidence>
<dbReference type="AlphaFoldDB" id="A0A183FJR4"/>
<organism evidence="2 3">
    <name type="scientific">Heligmosomoides polygyrus</name>
    <name type="common">Parasitic roundworm</name>
    <dbReference type="NCBI Taxonomy" id="6339"/>
    <lineage>
        <taxon>Eukaryota</taxon>
        <taxon>Metazoa</taxon>
        <taxon>Ecdysozoa</taxon>
        <taxon>Nematoda</taxon>
        <taxon>Chromadorea</taxon>
        <taxon>Rhabditida</taxon>
        <taxon>Rhabditina</taxon>
        <taxon>Rhabditomorpha</taxon>
        <taxon>Strongyloidea</taxon>
        <taxon>Heligmosomidae</taxon>
        <taxon>Heligmosomoides</taxon>
    </lineage>
</organism>
<accession>A0A183FJR4</accession>
<proteinExistence type="predicted"/>
<dbReference type="EMBL" id="UZAH01025849">
    <property type="protein sequence ID" value="VDO71608.1"/>
    <property type="molecule type" value="Genomic_DNA"/>
</dbReference>
<sequence length="110" mass="13031">MVAMQHRPLICSLKITPSRFKNVEWWESARIRWWRLKEKEAAVISRIRLPSVTTVDETWEDATDAITGAARLELGTTKLGRRWVDKQAWLWTDDVRRKSEKRNGSITFYQ</sequence>